<reference evidence="1" key="1">
    <citation type="journal article" date="2015" name="Nature">
        <title>Complex archaea that bridge the gap between prokaryotes and eukaryotes.</title>
        <authorList>
            <person name="Spang A."/>
            <person name="Saw J.H."/>
            <person name="Jorgensen S.L."/>
            <person name="Zaremba-Niedzwiedzka K."/>
            <person name="Martijn J."/>
            <person name="Lind A.E."/>
            <person name="van Eijk R."/>
            <person name="Schleper C."/>
            <person name="Guy L."/>
            <person name="Ettema T.J."/>
        </authorList>
    </citation>
    <scope>NUCLEOTIDE SEQUENCE</scope>
</reference>
<gene>
    <name evidence="1" type="ORF">LCGC14_1894850</name>
</gene>
<comment type="caution">
    <text evidence="1">The sequence shown here is derived from an EMBL/GenBank/DDBJ whole genome shotgun (WGS) entry which is preliminary data.</text>
</comment>
<sequence length="169" mass="17606">MGGLFETLSGAKGIRAEGKSAQNIANFNAEVSRQQAEAERIAAGFEQERQSKAAEKAKSRLRAQLGAAGGTGSPVAFDLTAEQAAELELENLLIGFEGEVRAGRAETQAQLDTLQGQLAKQRSKNLARAANIGFGTQVVSLGAPFLTGFGGKTPIANQAGIPFQGRSFA</sequence>
<accession>A0A0F9FYD6</accession>
<dbReference type="AlphaFoldDB" id="A0A0F9FYD6"/>
<protein>
    <submittedName>
        <fullName evidence="1">Uncharacterized protein</fullName>
    </submittedName>
</protein>
<name>A0A0F9FYD6_9ZZZZ</name>
<dbReference type="EMBL" id="LAZR01019734">
    <property type="protein sequence ID" value="KKL91424.1"/>
    <property type="molecule type" value="Genomic_DNA"/>
</dbReference>
<proteinExistence type="predicted"/>
<organism evidence="1">
    <name type="scientific">marine sediment metagenome</name>
    <dbReference type="NCBI Taxonomy" id="412755"/>
    <lineage>
        <taxon>unclassified sequences</taxon>
        <taxon>metagenomes</taxon>
        <taxon>ecological metagenomes</taxon>
    </lineage>
</organism>
<evidence type="ECO:0000313" key="1">
    <source>
        <dbReference type="EMBL" id="KKL91424.1"/>
    </source>
</evidence>